<dbReference type="Proteomes" id="UP001166286">
    <property type="component" value="Unassembled WGS sequence"/>
</dbReference>
<proteinExistence type="predicted"/>
<reference evidence="1" key="1">
    <citation type="submission" date="2023-03" db="EMBL/GenBank/DDBJ databases">
        <title>Complete genome of Cladonia borealis.</title>
        <authorList>
            <person name="Park H."/>
        </authorList>
    </citation>
    <scope>NUCLEOTIDE SEQUENCE</scope>
    <source>
        <strain evidence="1">ANT050790</strain>
    </source>
</reference>
<comment type="caution">
    <text evidence="1">The sequence shown here is derived from an EMBL/GenBank/DDBJ whole genome shotgun (WGS) entry which is preliminary data.</text>
</comment>
<accession>A0AA39R7H3</accession>
<evidence type="ECO:0000313" key="1">
    <source>
        <dbReference type="EMBL" id="KAK0516250.1"/>
    </source>
</evidence>
<sequence>MTLVWRTRSGSLIQTEVGTIDVVNTFSAARSVYGWMGGTEGLRFLLDRIREETPFRGLVLMSRGPLLAHMDDARESFGGDTRTQVIGTTLCALAHEIDIVTPAKLFRHSLLPYLFGEGILLLDTLQSQLLEGSTLRRIINEGASRGLNDLFFDAATRLGFPVPGQGWRPKNPGQEQEDEFLGEVKMVAGFLKWHKVLDIGAGRFLRNGSFDGGGEDSQTPSQPPTLHYQHSTTGVLLLTALGDAPKISPEALQEDFEQVFDYVEKHLTID</sequence>
<keyword evidence="2" id="KW-1185">Reference proteome</keyword>
<dbReference type="EMBL" id="JAFEKC020000002">
    <property type="protein sequence ID" value="KAK0516250.1"/>
    <property type="molecule type" value="Genomic_DNA"/>
</dbReference>
<evidence type="ECO:0000313" key="2">
    <source>
        <dbReference type="Proteomes" id="UP001166286"/>
    </source>
</evidence>
<protein>
    <submittedName>
        <fullName evidence="1">Uncharacterized protein</fullName>
    </submittedName>
</protein>
<gene>
    <name evidence="1" type="ORF">JMJ35_000853</name>
</gene>
<name>A0AA39R7H3_9LECA</name>
<dbReference type="AlphaFoldDB" id="A0AA39R7H3"/>
<organism evidence="1 2">
    <name type="scientific">Cladonia borealis</name>
    <dbReference type="NCBI Taxonomy" id="184061"/>
    <lineage>
        <taxon>Eukaryota</taxon>
        <taxon>Fungi</taxon>
        <taxon>Dikarya</taxon>
        <taxon>Ascomycota</taxon>
        <taxon>Pezizomycotina</taxon>
        <taxon>Lecanoromycetes</taxon>
        <taxon>OSLEUM clade</taxon>
        <taxon>Lecanoromycetidae</taxon>
        <taxon>Lecanorales</taxon>
        <taxon>Lecanorineae</taxon>
        <taxon>Cladoniaceae</taxon>
        <taxon>Cladonia</taxon>
    </lineage>
</organism>